<dbReference type="InterPro" id="IPR022164">
    <property type="entry name" value="Kinesin-like"/>
</dbReference>
<dbReference type="Gene3D" id="2.60.200.20">
    <property type="match status" value="1"/>
</dbReference>
<dbReference type="InterPro" id="IPR008984">
    <property type="entry name" value="SMAD_FHA_dom_sf"/>
</dbReference>
<feature type="region of interest" description="Disordered" evidence="12">
    <location>
        <begin position="1538"/>
        <end position="1608"/>
    </location>
</feature>
<comment type="similarity">
    <text evidence="10">Belongs to the TRAFAC class myosin-kinesin ATPase superfamily. Kinesin family.</text>
</comment>
<dbReference type="Ensembl" id="ENSAPOT00000010635.1">
    <property type="protein sequence ID" value="ENSAPOP00000004090.1"/>
    <property type="gene ID" value="ENSAPOG00000005785.1"/>
</dbReference>
<evidence type="ECO:0000256" key="7">
    <source>
        <dbReference type="ARBA" id="ARBA00023054"/>
    </source>
</evidence>
<evidence type="ECO:0000259" key="13">
    <source>
        <dbReference type="PROSITE" id="PS50067"/>
    </source>
</evidence>
<evidence type="ECO:0000256" key="2">
    <source>
        <dbReference type="ARBA" id="ARBA00022490"/>
    </source>
</evidence>
<dbReference type="SMART" id="SM01052">
    <property type="entry name" value="CAP_GLY"/>
    <property type="match status" value="1"/>
</dbReference>
<dbReference type="Pfam" id="PF12423">
    <property type="entry name" value="KIF1B"/>
    <property type="match status" value="1"/>
</dbReference>
<feature type="domain" description="Kinesin motor" evidence="13">
    <location>
        <begin position="5"/>
        <end position="342"/>
    </location>
</feature>
<dbReference type="GO" id="GO:0005874">
    <property type="term" value="C:microtubule"/>
    <property type="evidence" value="ECO:0007669"/>
    <property type="project" value="UniProtKB-KW"/>
</dbReference>
<dbReference type="PRINTS" id="PR00380">
    <property type="entry name" value="KINESINHEAVY"/>
</dbReference>
<dbReference type="InterPro" id="IPR036961">
    <property type="entry name" value="Kinesin_motor_dom_sf"/>
</dbReference>
<evidence type="ECO:0000256" key="12">
    <source>
        <dbReference type="SAM" id="MobiDB-lite"/>
    </source>
</evidence>
<accession>A0A3Q1FA83</accession>
<dbReference type="Proteomes" id="UP000257200">
    <property type="component" value="Unplaced"/>
</dbReference>
<dbReference type="GO" id="GO:0003777">
    <property type="term" value="F:microtubule motor activity"/>
    <property type="evidence" value="ECO:0007669"/>
    <property type="project" value="InterPro"/>
</dbReference>
<feature type="region of interest" description="Disordered" evidence="12">
    <location>
        <begin position="1497"/>
        <end position="1524"/>
    </location>
</feature>
<dbReference type="InterPro" id="IPR000938">
    <property type="entry name" value="CAP-Gly_domain"/>
</dbReference>
<dbReference type="SUPFAM" id="SSF49879">
    <property type="entry name" value="SMAD/FHA domain"/>
    <property type="match status" value="1"/>
</dbReference>
<dbReference type="InterPro" id="IPR036859">
    <property type="entry name" value="CAP-Gly_dom_sf"/>
</dbReference>
<dbReference type="InterPro" id="IPR022140">
    <property type="entry name" value="Kinesin-like_KIF1-typ"/>
</dbReference>
<dbReference type="SMART" id="SM00240">
    <property type="entry name" value="FHA"/>
    <property type="match status" value="1"/>
</dbReference>
<dbReference type="Gene3D" id="3.40.850.10">
    <property type="entry name" value="Kinesin motor domain"/>
    <property type="match status" value="1"/>
</dbReference>
<dbReference type="PROSITE" id="PS00411">
    <property type="entry name" value="KINESIN_MOTOR_1"/>
    <property type="match status" value="1"/>
</dbReference>
<dbReference type="Gene3D" id="6.10.250.2520">
    <property type="match status" value="1"/>
</dbReference>
<dbReference type="Gene3D" id="2.30.30.190">
    <property type="entry name" value="CAP Gly-rich-like domain"/>
    <property type="match status" value="1"/>
</dbReference>
<evidence type="ECO:0000256" key="3">
    <source>
        <dbReference type="ARBA" id="ARBA00022553"/>
    </source>
</evidence>
<keyword evidence="6 10" id="KW-0067">ATP-binding</keyword>
<evidence type="ECO:0000256" key="4">
    <source>
        <dbReference type="ARBA" id="ARBA00022701"/>
    </source>
</evidence>
<dbReference type="Pfam" id="PF00225">
    <property type="entry name" value="Kinesin"/>
    <property type="match status" value="1"/>
</dbReference>
<dbReference type="Pfam" id="PF00498">
    <property type="entry name" value="FHA"/>
    <property type="match status" value="1"/>
</dbReference>
<dbReference type="Pfam" id="PF01302">
    <property type="entry name" value="CAP_GLY"/>
    <property type="match status" value="1"/>
</dbReference>
<reference evidence="14" key="1">
    <citation type="submission" date="2025-08" db="UniProtKB">
        <authorList>
            <consortium name="Ensembl"/>
        </authorList>
    </citation>
    <scope>IDENTIFICATION</scope>
</reference>
<keyword evidence="7 11" id="KW-0175">Coiled coil</keyword>
<dbReference type="PANTHER" id="PTHR47117">
    <property type="entry name" value="STAR-RELATED LIPID TRANSFER PROTEIN 9"/>
    <property type="match status" value="1"/>
</dbReference>
<dbReference type="SMART" id="SM00129">
    <property type="entry name" value="KISc"/>
    <property type="match status" value="1"/>
</dbReference>
<keyword evidence="3" id="KW-0597">Phosphoprotein</keyword>
<sequence>MSDTKVKVAVRVRPMNRREIELNTKCVVDMEDNQTVLHPPPSNVFAFDHCFWSMDEANVPKYAGQEVVFKCLGEGILENAFQGYNACIFAYGQTGSGKSFSMMGNGEQPGLIPRLCCSLFERVHREANEAHSFKVEVSYMEIYNEKVRDLLDPKGSRQSLKVREHKVLGPYVDGLSQLAVTSFEDIEVLMSEGNKSRTVAATNMNEESSRSHAVFSIIVTQTLYDLQSGNSGEKVSKMSLVDLAGSERVSKTGAAGERLKEGSNINKSLTTLGCVISALADQSAGKGKAKFVPYRDSVLTWLLKDNLGGNSKTAMIATVSPAADNYEETLSTLRYADRAKRIVNHAVVNEDPNARIIRELREEVEKLKVQLSQAESMKAPELQEKLQESEKLIQDMTVTWEEKLRKTEEIATERQKQLESMGISLETSGIKVGEDKCFLVNLNADPALNELLVYYLKEHTRVGADTSQDIQLFGIGIQAEHCVLELCPDGDVTLLPVRNARTCVNGTMIDSLVHLWHGDRILWGNNHFFRINLPKRKRRDRLKELERASPRESFVEADVETASEASSEQDYSYEFAQMEVIMKTLGNNDPMQNVVQVLEKQYLEEKRTALEEQRMMYERELESLRQQLSPEKTPQHHRSSSERLTFPTHTPHGKLRLWTEERDELFRQSLSRLREQVVKANTLVREANFLAEEMNKLTDYQVTLQIPAANLSANRKRGAIVSEPAIQVRRKGKGTQVWTIEKLENKLVDMRDHYRDWKEANSKQCDPFYEAQENHNLIGVSNIFLECLFHDVKLQYAVPIISQQGEVAGRLHVELMRVSGAVPERLCGGDDSSENSSESSCYEVMDTNGEIVHMAKRLTCRVRIREATGLPLNLSNFVFCQYTFWEHGEPTVAPPMVSPDRPSPRSPDAQFTVQFDHCKDYVVHVTDEFLEFISDGALAIEVWGHRCAGNGRSLWELDALEAKTQTLRDRWSEVSRRIELWISIQELNEQGEYSSVEMHPGKDISTGGVFQLRQGHSRRLQVCVKPVQNSGTLPLLVEAVLSVSIGCVSARCTKLQRPLDSYQREAEDDMDSYQEEDLNCVRERWSDALIKRREYLDEQIKKIINKHEKSEEDVEREARLVEQWVGLTEERNAVLVPAPGSGIPGAPADWTPPAGMEAHIPVLFLDLNADNLTVNEQLTGPHAAGVNSILPKEHGSQFFYLPIIRHSDEEVSAVCSWDSSIHDSVHLNRVTSPNERIYLIIKATVQLSHPASMELVLRKRIAVNIYNKQSFTQSLKRRMSLKNTLYSCGVSYEIVSNIPKASEEPEERETLALMAARGDTEETQDGETYIEKYTRGVLEVENILSLERLRQAVTVKEALAAKGRHLRRSISTPNVQHVINTPLTANMWKKLSCHKMEKFRKLISLCFSPTFFGSSPFKVLSPQPPKFLKSLLPVKEENKAKKVLEARPLLGQEVRKTMELNPLSPALEIGFQPYIPEDFANFEIYNATLENQEGFRSDLKGSRCGAGSGEREVPRSPTASSCTSGYFSHSASNATLSDMPFSASESSDHLSCTSRDSQDPPACPAGRGCTQTKSEGGDTQQAPPPSTGSQDLLVHSSSPPVSIPNCTDKQQSFPLPHNCVLSASQEFTDFKGADDSIGEGDLAHFTEGWEQQGSEFSTNQQKKSENAETCDTDNHILKTSNPENAICKYPNSEDPVSVAVSCPNTAAVCTSVRTPISAPAPSPAVIIPSASVPPPASPSQVARSSTAPPSAPALRAGGEPPIQEPAQGDLPHGSPCPSPNPSSTEPSGDSSGDESTPVAQLPDWMAPGEQVWVGKRRGTVHYVGGVEFAKGIWIGVKMDMAVGEFYFGAALPSCM</sequence>
<dbReference type="STRING" id="80966.ENSAPOP00000004090"/>
<dbReference type="GeneTree" id="ENSGT00940000157508"/>
<dbReference type="Pfam" id="PF16183">
    <property type="entry name" value="Kinesin_assoc"/>
    <property type="match status" value="1"/>
</dbReference>
<feature type="compositionally biased region" description="Polar residues" evidence="12">
    <location>
        <begin position="1652"/>
        <end position="1661"/>
    </location>
</feature>
<dbReference type="FunFam" id="3.40.850.10:FF:000010">
    <property type="entry name" value="Kinesin family member 13A"/>
    <property type="match status" value="1"/>
</dbReference>
<dbReference type="InParanoid" id="A0A3Q1FA83"/>
<keyword evidence="8 10" id="KW-0505">Motor protein</keyword>
<feature type="compositionally biased region" description="Polar residues" evidence="12">
    <location>
        <begin position="1569"/>
        <end position="1608"/>
    </location>
</feature>
<dbReference type="GO" id="GO:0008017">
    <property type="term" value="F:microtubule binding"/>
    <property type="evidence" value="ECO:0007669"/>
    <property type="project" value="InterPro"/>
</dbReference>
<dbReference type="InterPro" id="IPR000253">
    <property type="entry name" value="FHA_dom"/>
</dbReference>
<evidence type="ECO:0000256" key="8">
    <source>
        <dbReference type="ARBA" id="ARBA00023175"/>
    </source>
</evidence>
<dbReference type="InterPro" id="IPR001752">
    <property type="entry name" value="Kinesin_motor_dom"/>
</dbReference>
<keyword evidence="4" id="KW-0493">Microtubule</keyword>
<feature type="compositionally biased region" description="Low complexity" evidence="12">
    <location>
        <begin position="1738"/>
        <end position="1748"/>
    </location>
</feature>
<dbReference type="PROSITE" id="PS50067">
    <property type="entry name" value="KINESIN_MOTOR_2"/>
    <property type="match status" value="1"/>
</dbReference>
<feature type="compositionally biased region" description="Basic and acidic residues" evidence="12">
    <location>
        <begin position="1662"/>
        <end position="1676"/>
    </location>
</feature>
<evidence type="ECO:0000256" key="11">
    <source>
        <dbReference type="SAM" id="Coils"/>
    </source>
</evidence>
<evidence type="ECO:0000256" key="6">
    <source>
        <dbReference type="ARBA" id="ARBA00022840"/>
    </source>
</evidence>
<dbReference type="GO" id="GO:0005524">
    <property type="term" value="F:ATP binding"/>
    <property type="evidence" value="ECO:0007669"/>
    <property type="project" value="UniProtKB-UniRule"/>
</dbReference>
<feature type="compositionally biased region" description="Polar residues" evidence="12">
    <location>
        <begin position="1781"/>
        <end position="1798"/>
    </location>
</feature>
<keyword evidence="2" id="KW-0963">Cytoplasm</keyword>
<dbReference type="SUPFAM" id="SSF52540">
    <property type="entry name" value="P-loop containing nucleoside triphosphate hydrolases"/>
    <property type="match status" value="1"/>
</dbReference>
<evidence type="ECO:0000256" key="9">
    <source>
        <dbReference type="ARBA" id="ARBA00023212"/>
    </source>
</evidence>
<feature type="coiled-coil region" evidence="11">
    <location>
        <begin position="357"/>
        <end position="399"/>
    </location>
</feature>
<evidence type="ECO:0000313" key="14">
    <source>
        <dbReference type="Ensembl" id="ENSAPOP00000004090.1"/>
    </source>
</evidence>
<dbReference type="GO" id="GO:0045184">
    <property type="term" value="P:establishment of protein localization"/>
    <property type="evidence" value="ECO:0007669"/>
    <property type="project" value="UniProtKB-ARBA"/>
</dbReference>
<dbReference type="SUPFAM" id="SSF74924">
    <property type="entry name" value="Cap-Gly domain"/>
    <property type="match status" value="1"/>
</dbReference>
<comment type="subcellular location">
    <subcellularLocation>
        <location evidence="1">Cytoplasm</location>
        <location evidence="1">Cytoskeleton</location>
    </subcellularLocation>
</comment>
<reference evidence="14" key="2">
    <citation type="submission" date="2025-09" db="UniProtKB">
        <authorList>
            <consortium name="Ensembl"/>
        </authorList>
    </citation>
    <scope>IDENTIFICATION</scope>
</reference>
<organism evidence="14 15">
    <name type="scientific">Acanthochromis polyacanthus</name>
    <name type="common">spiny chromis</name>
    <dbReference type="NCBI Taxonomy" id="80966"/>
    <lineage>
        <taxon>Eukaryota</taxon>
        <taxon>Metazoa</taxon>
        <taxon>Chordata</taxon>
        <taxon>Craniata</taxon>
        <taxon>Vertebrata</taxon>
        <taxon>Euteleostomi</taxon>
        <taxon>Actinopterygii</taxon>
        <taxon>Neopterygii</taxon>
        <taxon>Teleostei</taxon>
        <taxon>Neoteleostei</taxon>
        <taxon>Acanthomorphata</taxon>
        <taxon>Ovalentaria</taxon>
        <taxon>Pomacentridae</taxon>
        <taxon>Acanthochromis</taxon>
    </lineage>
</organism>
<feature type="compositionally biased region" description="Polar residues" evidence="12">
    <location>
        <begin position="1543"/>
        <end position="1555"/>
    </location>
</feature>
<dbReference type="GO" id="GO:0005737">
    <property type="term" value="C:cytoplasm"/>
    <property type="evidence" value="ECO:0007669"/>
    <property type="project" value="UniProtKB-ARBA"/>
</dbReference>
<protein>
    <submittedName>
        <fullName evidence="14">Kinesin family member 13A</fullName>
    </submittedName>
</protein>
<dbReference type="InterPro" id="IPR019821">
    <property type="entry name" value="Kinesin_motor_CS"/>
</dbReference>
<name>A0A3Q1FA83_9TELE</name>
<dbReference type="FunFam" id="2.60.200.20:FF:000002">
    <property type="entry name" value="Kinesin family member 13A"/>
    <property type="match status" value="1"/>
</dbReference>
<feature type="region of interest" description="Disordered" evidence="12">
    <location>
        <begin position="1652"/>
        <end position="1677"/>
    </location>
</feature>
<keyword evidence="15" id="KW-1185">Reference proteome</keyword>
<dbReference type="CDD" id="cd01365">
    <property type="entry name" value="KISc_KIF1A_KIF1B"/>
    <property type="match status" value="1"/>
</dbReference>
<dbReference type="GO" id="GO:0007018">
    <property type="term" value="P:microtubule-based movement"/>
    <property type="evidence" value="ECO:0007669"/>
    <property type="project" value="InterPro"/>
</dbReference>
<keyword evidence="9" id="KW-0206">Cytoskeleton</keyword>
<dbReference type="InterPro" id="IPR032405">
    <property type="entry name" value="Kinesin_assoc"/>
</dbReference>
<dbReference type="Pfam" id="PF12473">
    <property type="entry name" value="DUF3694"/>
    <property type="match status" value="1"/>
</dbReference>
<dbReference type="InterPro" id="IPR027417">
    <property type="entry name" value="P-loop_NTPase"/>
</dbReference>
<feature type="region of interest" description="Disordered" evidence="12">
    <location>
        <begin position="626"/>
        <end position="651"/>
    </location>
</feature>
<evidence type="ECO:0000256" key="1">
    <source>
        <dbReference type="ARBA" id="ARBA00004245"/>
    </source>
</evidence>
<evidence type="ECO:0000256" key="10">
    <source>
        <dbReference type="PROSITE-ProRule" id="PRU00283"/>
    </source>
</evidence>
<proteinExistence type="inferred from homology"/>
<feature type="binding site" evidence="10">
    <location>
        <begin position="92"/>
        <end position="99"/>
    </location>
    <ligand>
        <name>ATP</name>
        <dbReference type="ChEBI" id="CHEBI:30616"/>
    </ligand>
</feature>
<evidence type="ECO:0000256" key="5">
    <source>
        <dbReference type="ARBA" id="ARBA00022741"/>
    </source>
</evidence>
<keyword evidence="5 10" id="KW-0547">Nucleotide-binding</keyword>
<feature type="region of interest" description="Disordered" evidence="12">
    <location>
        <begin position="1731"/>
        <end position="1804"/>
    </location>
</feature>
<evidence type="ECO:0000313" key="15">
    <source>
        <dbReference type="Proteomes" id="UP000257200"/>
    </source>
</evidence>